<sequence length="99" mass="11358">MCGIDPAGVRRPPQIQRILLQRADSVPWVAELIAKSGRGVMRQRGLDWYLERAFRSAPLNRSTVRNPDWMALIRNAREHLLKQGPATFVLSRHRMDTAL</sequence>
<accession>A0AAQ0HH99</accession>
<dbReference type="EMBL" id="QUMX01000019">
    <property type="protein sequence ID" value="REG45772.1"/>
    <property type="molecule type" value="Genomic_DNA"/>
</dbReference>
<dbReference type="Proteomes" id="UP000256794">
    <property type="component" value="Unassembled WGS sequence"/>
</dbReference>
<dbReference type="RefSeq" id="WP_147307296.1">
    <property type="nucleotide sequence ID" value="NZ_CP035286.1"/>
</dbReference>
<organism evidence="1 2">
    <name type="scientific">Paracoccus versutus</name>
    <name type="common">Thiobacillus versutus</name>
    <dbReference type="NCBI Taxonomy" id="34007"/>
    <lineage>
        <taxon>Bacteria</taxon>
        <taxon>Pseudomonadati</taxon>
        <taxon>Pseudomonadota</taxon>
        <taxon>Alphaproteobacteria</taxon>
        <taxon>Rhodobacterales</taxon>
        <taxon>Paracoccaceae</taxon>
        <taxon>Paracoccus</taxon>
    </lineage>
</organism>
<proteinExistence type="predicted"/>
<keyword evidence="2" id="KW-1185">Reference proteome</keyword>
<dbReference type="AlphaFoldDB" id="A0AAQ0HH99"/>
<name>A0AAQ0HH99_PARVE</name>
<reference evidence="1 2" key="1">
    <citation type="submission" date="2018-08" db="EMBL/GenBank/DDBJ databases">
        <title>Genomic Encyclopedia of Archaeal and Bacterial Type Strains, Phase II (KMG-II): from individual species to whole genera.</title>
        <authorList>
            <person name="Goeker M."/>
        </authorList>
    </citation>
    <scope>NUCLEOTIDE SEQUENCE [LARGE SCALE GENOMIC DNA]</scope>
    <source>
        <strain evidence="1 2">DSM 582</strain>
    </source>
</reference>
<evidence type="ECO:0000313" key="1">
    <source>
        <dbReference type="EMBL" id="REG45772.1"/>
    </source>
</evidence>
<protein>
    <submittedName>
        <fullName evidence="1">Uncharacterized protein</fullName>
    </submittedName>
</protein>
<comment type="caution">
    <text evidence="1">The sequence shown here is derived from an EMBL/GenBank/DDBJ whole genome shotgun (WGS) entry which is preliminary data.</text>
</comment>
<evidence type="ECO:0000313" key="2">
    <source>
        <dbReference type="Proteomes" id="UP000256794"/>
    </source>
</evidence>
<gene>
    <name evidence="1" type="ORF">ATH84_101940</name>
</gene>